<feature type="region of interest" description="Disordered" evidence="1">
    <location>
        <begin position="55"/>
        <end position="92"/>
    </location>
</feature>
<name>A0ABD1PKE9_9LAMI</name>
<sequence>MASESSESCDTLEIDGDNLTGNNLGDFGNWYPRRTTRSKQCVFVVRISAMMNKRVRKGNTTRSLDDMRSSKKAVTEPDNNAQQNPSCNDTPVSFSLEIPEPEFFNFDAEKSTEKFQVGQIWENLQ</sequence>
<dbReference type="Proteomes" id="UP001604277">
    <property type="component" value="Unassembled WGS sequence"/>
</dbReference>
<evidence type="ECO:0000313" key="3">
    <source>
        <dbReference type="EMBL" id="KAL2464099.1"/>
    </source>
</evidence>
<keyword evidence="4" id="KW-1185">Reference proteome</keyword>
<organism evidence="3 4">
    <name type="scientific">Forsythia ovata</name>
    <dbReference type="NCBI Taxonomy" id="205694"/>
    <lineage>
        <taxon>Eukaryota</taxon>
        <taxon>Viridiplantae</taxon>
        <taxon>Streptophyta</taxon>
        <taxon>Embryophyta</taxon>
        <taxon>Tracheophyta</taxon>
        <taxon>Spermatophyta</taxon>
        <taxon>Magnoliopsida</taxon>
        <taxon>eudicotyledons</taxon>
        <taxon>Gunneridae</taxon>
        <taxon>Pentapetalae</taxon>
        <taxon>asterids</taxon>
        <taxon>lamiids</taxon>
        <taxon>Lamiales</taxon>
        <taxon>Oleaceae</taxon>
        <taxon>Forsythieae</taxon>
        <taxon>Forsythia</taxon>
    </lineage>
</organism>
<gene>
    <name evidence="2" type="ORF">Fot_51969</name>
    <name evidence="3" type="ORF">Fot_52055</name>
</gene>
<proteinExistence type="predicted"/>
<feature type="compositionally biased region" description="Basic and acidic residues" evidence="1">
    <location>
        <begin position="63"/>
        <end position="75"/>
    </location>
</feature>
<dbReference type="EMBL" id="JBFOLJ010000018">
    <property type="protein sequence ID" value="KAL2464013.1"/>
    <property type="molecule type" value="Genomic_DNA"/>
</dbReference>
<evidence type="ECO:0000313" key="4">
    <source>
        <dbReference type="Proteomes" id="UP001604277"/>
    </source>
</evidence>
<dbReference type="EMBL" id="JBFOLJ010000018">
    <property type="protein sequence ID" value="KAL2464099.1"/>
    <property type="molecule type" value="Genomic_DNA"/>
</dbReference>
<evidence type="ECO:0000313" key="2">
    <source>
        <dbReference type="EMBL" id="KAL2464013.1"/>
    </source>
</evidence>
<feature type="region of interest" description="Disordered" evidence="1">
    <location>
        <begin position="1"/>
        <end position="29"/>
    </location>
</feature>
<dbReference type="AlphaFoldDB" id="A0ABD1PKE9"/>
<feature type="compositionally biased region" description="Polar residues" evidence="1">
    <location>
        <begin position="77"/>
        <end position="92"/>
    </location>
</feature>
<protein>
    <submittedName>
        <fullName evidence="3">Uncharacterized protein</fullName>
    </submittedName>
</protein>
<comment type="caution">
    <text evidence="3">The sequence shown here is derived from an EMBL/GenBank/DDBJ whole genome shotgun (WGS) entry which is preliminary data.</text>
</comment>
<evidence type="ECO:0000256" key="1">
    <source>
        <dbReference type="SAM" id="MobiDB-lite"/>
    </source>
</evidence>
<reference evidence="4" key="2">
    <citation type="submission" date="2024-07" db="EMBL/GenBank/DDBJ databases">
        <title>Two chromosome-level genome assemblies of Korean endemic species Abeliophyllum distichum and Forsythia ovata (Oleaceae).</title>
        <authorList>
            <person name="Jang H."/>
        </authorList>
    </citation>
    <scope>NUCLEOTIDE SEQUENCE [LARGE SCALE GENOMIC DNA]</scope>
</reference>
<reference evidence="3" key="1">
    <citation type="submission" date="2024-07" db="EMBL/GenBank/DDBJ databases">
        <title>Two chromosome-level genome assemblies of Korean endemic species Abeliophyllum distichum and Forsythia ovata (Oleaceae).</title>
        <authorList>
            <person name="Mun J.H."/>
        </authorList>
    </citation>
    <scope>NUCLEOTIDE SEQUENCE</scope>
    <source>
        <strain evidence="3">KNKB202402200001</strain>
        <tissue evidence="3">Leaf</tissue>
    </source>
</reference>
<accession>A0ABD1PKE9</accession>